<gene>
    <name evidence="2" type="ORF">DFP88_1233</name>
</gene>
<dbReference type="RefSeq" id="WP_110815835.1">
    <property type="nucleotide sequence ID" value="NZ_QJTE01000023.1"/>
</dbReference>
<proteinExistence type="predicted"/>
<dbReference type="OrthoDB" id="9106388at2"/>
<name>A0A318SLU4_9RHOB</name>
<evidence type="ECO:0000313" key="3">
    <source>
        <dbReference type="Proteomes" id="UP000248311"/>
    </source>
</evidence>
<accession>A0A318SLU4</accession>
<feature type="region of interest" description="Disordered" evidence="1">
    <location>
        <begin position="1"/>
        <end position="45"/>
    </location>
</feature>
<dbReference type="EMBL" id="QJTE01000023">
    <property type="protein sequence ID" value="PYE80196.1"/>
    <property type="molecule type" value="Genomic_DNA"/>
</dbReference>
<sequence length="78" mass="8691">MMAAPETRQQSGDQGKGAERREALQQPVERGQGAQQPEESNRDRVRRLLLTPLGFRFRRGTDAGEARRSLDALADELG</sequence>
<protein>
    <submittedName>
        <fullName evidence="2">Uncharacterized protein</fullName>
    </submittedName>
</protein>
<comment type="caution">
    <text evidence="2">The sequence shown here is derived from an EMBL/GenBank/DDBJ whole genome shotgun (WGS) entry which is preliminary data.</text>
</comment>
<dbReference type="AlphaFoldDB" id="A0A318SLU4"/>
<organism evidence="2 3">
    <name type="scientific">Pseudoroseicyclus aestuarii</name>
    <dbReference type="NCBI Taxonomy" id="1795041"/>
    <lineage>
        <taxon>Bacteria</taxon>
        <taxon>Pseudomonadati</taxon>
        <taxon>Pseudomonadota</taxon>
        <taxon>Alphaproteobacteria</taxon>
        <taxon>Rhodobacterales</taxon>
        <taxon>Paracoccaceae</taxon>
        <taxon>Pseudoroseicyclus</taxon>
    </lineage>
</organism>
<keyword evidence="3" id="KW-1185">Reference proteome</keyword>
<evidence type="ECO:0000256" key="1">
    <source>
        <dbReference type="SAM" id="MobiDB-lite"/>
    </source>
</evidence>
<reference evidence="2 3" key="1">
    <citation type="submission" date="2018-06" db="EMBL/GenBank/DDBJ databases">
        <title>Genomic Encyclopedia of Type Strains, Phase III (KMG-III): the genomes of soil and plant-associated and newly described type strains.</title>
        <authorList>
            <person name="Whitman W."/>
        </authorList>
    </citation>
    <scope>NUCLEOTIDE SEQUENCE [LARGE SCALE GENOMIC DNA]</scope>
    <source>
        <strain evidence="2 3">CECT 9025</strain>
    </source>
</reference>
<dbReference type="Proteomes" id="UP000248311">
    <property type="component" value="Unassembled WGS sequence"/>
</dbReference>
<evidence type="ECO:0000313" key="2">
    <source>
        <dbReference type="EMBL" id="PYE80196.1"/>
    </source>
</evidence>